<dbReference type="SUPFAM" id="SSF52016">
    <property type="entry name" value="LeuD/IlvD-like"/>
    <property type="match status" value="1"/>
</dbReference>
<keyword evidence="2" id="KW-0479">Metal-binding</keyword>
<keyword evidence="4" id="KW-0411">Iron-sulfur</keyword>
<evidence type="ECO:0000256" key="1">
    <source>
        <dbReference type="ARBA" id="ARBA00006486"/>
    </source>
</evidence>
<dbReference type="InterPro" id="IPR020558">
    <property type="entry name" value="DiOHA_6PGluconate_deHydtase_CS"/>
</dbReference>
<protein>
    <submittedName>
        <fullName evidence="8">Dihydroxy-acid dehydratase family protein</fullName>
    </submittedName>
</protein>
<gene>
    <name evidence="8" type="ORF">NBZ79_02795</name>
</gene>
<evidence type="ECO:0000256" key="3">
    <source>
        <dbReference type="ARBA" id="ARBA00023004"/>
    </source>
</evidence>
<dbReference type="InterPro" id="IPR056740">
    <property type="entry name" value="ILV_EDD_C"/>
</dbReference>
<keyword evidence="9" id="KW-1185">Reference proteome</keyword>
<keyword evidence="5" id="KW-0456">Lyase</keyword>
<dbReference type="InterPro" id="IPR037237">
    <property type="entry name" value="IlvD/EDD_N"/>
</dbReference>
<dbReference type="InterPro" id="IPR042096">
    <property type="entry name" value="Dihydro-acid_dehy_C"/>
</dbReference>
<organism evidence="8 9">
    <name type="scientific">Sneathiella marina</name>
    <dbReference type="NCBI Taxonomy" id="2950108"/>
    <lineage>
        <taxon>Bacteria</taxon>
        <taxon>Pseudomonadati</taxon>
        <taxon>Pseudomonadota</taxon>
        <taxon>Alphaproteobacteria</taxon>
        <taxon>Sneathiellales</taxon>
        <taxon>Sneathiellaceae</taxon>
        <taxon>Sneathiella</taxon>
    </lineage>
</organism>
<dbReference type="PANTHER" id="PTHR43183:SF1">
    <property type="entry name" value="HYPOTHETICAL DIHYDROXY-ACID DEHYDRATASE (EUROFUNG)-RELATED"/>
    <property type="match status" value="1"/>
</dbReference>
<dbReference type="PANTHER" id="PTHR43183">
    <property type="entry name" value="HYPOTHETICAL DIHYDROXYACID DEHYDRATASE (EUROFUNG)-RELATED"/>
    <property type="match status" value="1"/>
</dbReference>
<reference evidence="8" key="1">
    <citation type="submission" date="2022-06" db="EMBL/GenBank/DDBJ databases">
        <title>Sneathiella actinostolidae sp. nov., isolated from a sea anemonein the Western Pacific Ocean.</title>
        <authorList>
            <person name="Wei M.J."/>
        </authorList>
    </citation>
    <scope>NUCLEOTIDE SEQUENCE</scope>
    <source>
        <strain evidence="8">PHK-P5</strain>
    </source>
</reference>
<feature type="domain" description="Dihydroxy-acid/6-phosphogluconate dehydratase N-terminal" evidence="6">
    <location>
        <begin position="47"/>
        <end position="358"/>
    </location>
</feature>
<dbReference type="Proteomes" id="UP001056291">
    <property type="component" value="Chromosome"/>
</dbReference>
<name>A0ABY4W815_9PROT</name>
<dbReference type="NCBIfam" id="NF004784">
    <property type="entry name" value="PRK06131.1"/>
    <property type="match status" value="1"/>
</dbReference>
<sequence>MADNKSSSKKFRSQLWFDNADDIGMTSMYLERYFNFGLTPEELKSGRPIVGIAQSGSELSPCNYIHTQIVDRIRDGIRDAGGIPLVFPVHPIQETGRRPTAALDRNLAYLGLVEILHGYPFDGVVLTTGCDKTTPAAIMAAATVDIPAIVLSGGPMLDAYWRDRLSGSGTTHWEARKLHATGEIGDEDYIGMALSQVPSTGHCNSMGTALTMNSLAETLGLSLKGCASIPAPYTERAAMAYRTGKTSVQMVFDDLKPSNILTRAAFENAIAVNTLLGGSTNAQVHINAIARHMGLDITVNDWETYGYDLPLLVNLQPAGEFLGEAFHRAGGVPAVLWELQQLGKLNSDALTCDGNNIGSRTTETRDRRVIYSADAPMKEQAGFLSMRGNLFDAAILKTSVIDADFSRRFLEHPDHPGKFEGRAIVFEGSADYHARINDPDLNIDESCILVIRQTGPVGWPGSAEVVNMQPPDHLLKQGISSLPTMGDGRQSGTSGSPSILHITPESAIGGPLALLQNNDIICVDIPNRRVDLKVSDAEMADRRTNWRPEDLDTQTPWQQIYRDNVGPLSTGACFEMAVDFESVGTKIPKHNH</sequence>
<dbReference type="Pfam" id="PF00920">
    <property type="entry name" value="ILVD_EDD_N"/>
    <property type="match status" value="1"/>
</dbReference>
<evidence type="ECO:0000256" key="5">
    <source>
        <dbReference type="ARBA" id="ARBA00023239"/>
    </source>
</evidence>
<dbReference type="InterPro" id="IPR000581">
    <property type="entry name" value="ILV_EDD_N"/>
</dbReference>
<dbReference type="Pfam" id="PF24877">
    <property type="entry name" value="ILV_EDD_C"/>
    <property type="match status" value="1"/>
</dbReference>
<evidence type="ECO:0000313" key="9">
    <source>
        <dbReference type="Proteomes" id="UP001056291"/>
    </source>
</evidence>
<dbReference type="PROSITE" id="PS00886">
    <property type="entry name" value="ILVD_EDD_1"/>
    <property type="match status" value="1"/>
</dbReference>
<keyword evidence="3" id="KW-0408">Iron</keyword>
<dbReference type="SUPFAM" id="SSF143975">
    <property type="entry name" value="IlvD/EDD N-terminal domain-like"/>
    <property type="match status" value="1"/>
</dbReference>
<feature type="domain" description="Dihydroxy-acid/6-phosphogluconate dehydratase C-terminal" evidence="7">
    <location>
        <begin position="369"/>
        <end position="572"/>
    </location>
</feature>
<dbReference type="Gene3D" id="3.50.30.80">
    <property type="entry name" value="IlvD/EDD C-terminal domain-like"/>
    <property type="match status" value="1"/>
</dbReference>
<evidence type="ECO:0000259" key="7">
    <source>
        <dbReference type="Pfam" id="PF24877"/>
    </source>
</evidence>
<dbReference type="EMBL" id="CP098747">
    <property type="protein sequence ID" value="USG61900.1"/>
    <property type="molecule type" value="Genomic_DNA"/>
</dbReference>
<dbReference type="NCBIfam" id="NF009560">
    <property type="entry name" value="PRK13017.1"/>
    <property type="match status" value="1"/>
</dbReference>
<evidence type="ECO:0000259" key="6">
    <source>
        <dbReference type="Pfam" id="PF00920"/>
    </source>
</evidence>
<accession>A0ABY4W815</accession>
<evidence type="ECO:0000256" key="2">
    <source>
        <dbReference type="ARBA" id="ARBA00022723"/>
    </source>
</evidence>
<evidence type="ECO:0000313" key="8">
    <source>
        <dbReference type="EMBL" id="USG61900.1"/>
    </source>
</evidence>
<dbReference type="RefSeq" id="WP_251935290.1">
    <property type="nucleotide sequence ID" value="NZ_CP098747.1"/>
</dbReference>
<comment type="similarity">
    <text evidence="1">Belongs to the IlvD/Edd family.</text>
</comment>
<evidence type="ECO:0000256" key="4">
    <source>
        <dbReference type="ARBA" id="ARBA00023014"/>
    </source>
</evidence>
<dbReference type="InterPro" id="IPR052352">
    <property type="entry name" value="Sugar_Degrad_Dehydratases"/>
</dbReference>
<proteinExistence type="inferred from homology"/>